<reference evidence="1" key="4">
    <citation type="submission" date="2019-03" db="UniProtKB">
        <authorList>
            <consortium name="EnsemblPlants"/>
        </authorList>
    </citation>
    <scope>IDENTIFICATION</scope>
</reference>
<organism evidence="1 2">
    <name type="scientific">Aegilops tauschii subsp. strangulata</name>
    <name type="common">Goatgrass</name>
    <dbReference type="NCBI Taxonomy" id="200361"/>
    <lineage>
        <taxon>Eukaryota</taxon>
        <taxon>Viridiplantae</taxon>
        <taxon>Streptophyta</taxon>
        <taxon>Embryophyta</taxon>
        <taxon>Tracheophyta</taxon>
        <taxon>Spermatophyta</taxon>
        <taxon>Magnoliopsida</taxon>
        <taxon>Liliopsida</taxon>
        <taxon>Poales</taxon>
        <taxon>Poaceae</taxon>
        <taxon>BOP clade</taxon>
        <taxon>Pooideae</taxon>
        <taxon>Triticodae</taxon>
        <taxon>Triticeae</taxon>
        <taxon>Triticinae</taxon>
        <taxon>Aegilops</taxon>
    </lineage>
</organism>
<protein>
    <recommendedName>
        <fullName evidence="3">SET domain-containing protein</fullName>
    </recommendedName>
</protein>
<keyword evidence="2" id="KW-1185">Reference proteome</keyword>
<dbReference type="InterPro" id="IPR046341">
    <property type="entry name" value="SET_dom_sf"/>
</dbReference>
<accession>A0A453LBM1</accession>
<reference evidence="1" key="3">
    <citation type="journal article" date="2017" name="Nature">
        <title>Genome sequence of the progenitor of the wheat D genome Aegilops tauschii.</title>
        <authorList>
            <person name="Luo M.C."/>
            <person name="Gu Y.Q."/>
            <person name="Puiu D."/>
            <person name="Wang H."/>
            <person name="Twardziok S.O."/>
            <person name="Deal K.R."/>
            <person name="Huo N."/>
            <person name="Zhu T."/>
            <person name="Wang L."/>
            <person name="Wang Y."/>
            <person name="McGuire P.E."/>
            <person name="Liu S."/>
            <person name="Long H."/>
            <person name="Ramasamy R.K."/>
            <person name="Rodriguez J.C."/>
            <person name="Van S.L."/>
            <person name="Yuan L."/>
            <person name="Wang Z."/>
            <person name="Xia Z."/>
            <person name="Xiao L."/>
            <person name="Anderson O.D."/>
            <person name="Ouyang S."/>
            <person name="Liang Y."/>
            <person name="Zimin A.V."/>
            <person name="Pertea G."/>
            <person name="Qi P."/>
            <person name="Bennetzen J.L."/>
            <person name="Dai X."/>
            <person name="Dawson M.W."/>
            <person name="Muller H.G."/>
            <person name="Kugler K."/>
            <person name="Rivarola-Duarte L."/>
            <person name="Spannagl M."/>
            <person name="Mayer K.F.X."/>
            <person name="Lu F.H."/>
            <person name="Bevan M.W."/>
            <person name="Leroy P."/>
            <person name="Li P."/>
            <person name="You F.M."/>
            <person name="Sun Q."/>
            <person name="Liu Z."/>
            <person name="Lyons E."/>
            <person name="Wicker T."/>
            <person name="Salzberg S.L."/>
            <person name="Devos K.M."/>
            <person name="Dvorak J."/>
        </authorList>
    </citation>
    <scope>NUCLEOTIDE SEQUENCE [LARGE SCALE GENOMIC DNA]</scope>
    <source>
        <strain evidence="1">cv. AL8/78</strain>
    </source>
</reference>
<dbReference type="GO" id="GO:0005634">
    <property type="term" value="C:nucleus"/>
    <property type="evidence" value="ECO:0007669"/>
    <property type="project" value="TreeGrafter"/>
</dbReference>
<dbReference type="InterPro" id="IPR050600">
    <property type="entry name" value="SETD3_SETD6_MTase"/>
</dbReference>
<name>A0A453LBM1_AEGTS</name>
<dbReference type="GO" id="GO:0016279">
    <property type="term" value="F:protein-lysine N-methyltransferase activity"/>
    <property type="evidence" value="ECO:0007669"/>
    <property type="project" value="TreeGrafter"/>
</dbReference>
<evidence type="ECO:0000313" key="1">
    <source>
        <dbReference type="EnsemblPlants" id="AET5Gv20700800.1"/>
    </source>
</evidence>
<dbReference type="CDD" id="cd10527">
    <property type="entry name" value="SET_LSMT"/>
    <property type="match status" value="1"/>
</dbReference>
<evidence type="ECO:0000313" key="2">
    <source>
        <dbReference type="Proteomes" id="UP000015105"/>
    </source>
</evidence>
<dbReference type="Gene3D" id="3.90.1410.10">
    <property type="entry name" value="set domain protein methyltransferase, domain 1"/>
    <property type="match status" value="1"/>
</dbReference>
<sequence length="182" mass="20439">SPLCPRSRLRAFESWMRKHGVVCSDVLRLDASEAGGVNVRALAALREGDVVATIPRRACVTPRTSGAAAAIKDAQLGGTLALAVAVMYERAWGAESPWYDYLRLIPDCEPVLLVWSEDEVARLLAGTELDKTVKQDREFLREDWKNVWSHSFLLENWVSSQMILAWRNILLLKVFFRQGPSV</sequence>
<dbReference type="STRING" id="200361.A0A453LBM1"/>
<proteinExistence type="predicted"/>
<dbReference type="Proteomes" id="UP000015105">
    <property type="component" value="Chromosome 5D"/>
</dbReference>
<dbReference type="SUPFAM" id="SSF82199">
    <property type="entry name" value="SET domain"/>
    <property type="match status" value="1"/>
</dbReference>
<dbReference type="Gramene" id="AET5Gv20700800.1">
    <property type="protein sequence ID" value="AET5Gv20700800.1"/>
    <property type="gene ID" value="AET5Gv20700800"/>
</dbReference>
<reference evidence="2" key="1">
    <citation type="journal article" date="2014" name="Science">
        <title>Ancient hybridizations among the ancestral genomes of bread wheat.</title>
        <authorList>
            <consortium name="International Wheat Genome Sequencing Consortium,"/>
            <person name="Marcussen T."/>
            <person name="Sandve S.R."/>
            <person name="Heier L."/>
            <person name="Spannagl M."/>
            <person name="Pfeifer M."/>
            <person name="Jakobsen K.S."/>
            <person name="Wulff B.B."/>
            <person name="Steuernagel B."/>
            <person name="Mayer K.F."/>
            <person name="Olsen O.A."/>
        </authorList>
    </citation>
    <scope>NUCLEOTIDE SEQUENCE [LARGE SCALE GENOMIC DNA]</scope>
    <source>
        <strain evidence="2">cv. AL8/78</strain>
    </source>
</reference>
<dbReference type="PANTHER" id="PTHR13271">
    <property type="entry name" value="UNCHARACTERIZED PUTATIVE METHYLTRANSFERASE"/>
    <property type="match status" value="1"/>
</dbReference>
<reference evidence="2" key="2">
    <citation type="journal article" date="2017" name="Nat. Plants">
        <title>The Aegilops tauschii genome reveals multiple impacts of transposons.</title>
        <authorList>
            <person name="Zhao G."/>
            <person name="Zou C."/>
            <person name="Li K."/>
            <person name="Wang K."/>
            <person name="Li T."/>
            <person name="Gao L."/>
            <person name="Zhang X."/>
            <person name="Wang H."/>
            <person name="Yang Z."/>
            <person name="Liu X."/>
            <person name="Jiang W."/>
            <person name="Mao L."/>
            <person name="Kong X."/>
            <person name="Jiao Y."/>
            <person name="Jia J."/>
        </authorList>
    </citation>
    <scope>NUCLEOTIDE SEQUENCE [LARGE SCALE GENOMIC DNA]</scope>
    <source>
        <strain evidence="2">cv. AL8/78</strain>
    </source>
</reference>
<dbReference type="EnsemblPlants" id="AET5Gv20700800.1">
    <property type="protein sequence ID" value="AET5Gv20700800.1"/>
    <property type="gene ID" value="AET5Gv20700800"/>
</dbReference>
<dbReference type="AlphaFoldDB" id="A0A453LBM1"/>
<evidence type="ECO:0008006" key="3">
    <source>
        <dbReference type="Google" id="ProtNLM"/>
    </source>
</evidence>
<reference evidence="1" key="5">
    <citation type="journal article" date="2021" name="G3 (Bethesda)">
        <title>Aegilops tauschii genome assembly Aet v5.0 features greater sequence contiguity and improved annotation.</title>
        <authorList>
            <person name="Wang L."/>
            <person name="Zhu T."/>
            <person name="Rodriguez J.C."/>
            <person name="Deal K.R."/>
            <person name="Dubcovsky J."/>
            <person name="McGuire P.E."/>
            <person name="Lux T."/>
            <person name="Spannagl M."/>
            <person name="Mayer K.F.X."/>
            <person name="Baldrich P."/>
            <person name="Meyers B.C."/>
            <person name="Huo N."/>
            <person name="Gu Y.Q."/>
            <person name="Zhou H."/>
            <person name="Devos K.M."/>
            <person name="Bennetzen J.L."/>
            <person name="Unver T."/>
            <person name="Budak H."/>
            <person name="Gulick P.J."/>
            <person name="Galiba G."/>
            <person name="Kalapos B."/>
            <person name="Nelson D.R."/>
            <person name="Li P."/>
            <person name="You F.M."/>
            <person name="Luo M.C."/>
            <person name="Dvorak J."/>
        </authorList>
    </citation>
    <scope>NUCLEOTIDE SEQUENCE [LARGE SCALE GENOMIC DNA]</scope>
    <source>
        <strain evidence="1">cv. AL8/78</strain>
    </source>
</reference>
<dbReference type="PANTHER" id="PTHR13271:SF34">
    <property type="entry name" value="N-LYSINE METHYLTRANSFERASE SETD6"/>
    <property type="match status" value="1"/>
</dbReference>